<protein>
    <submittedName>
        <fullName evidence="2">Uncharacterized protein</fullName>
    </submittedName>
</protein>
<gene>
    <name evidence="2" type="ORF">Tci_040373</name>
</gene>
<evidence type="ECO:0000256" key="1">
    <source>
        <dbReference type="SAM" id="MobiDB-lite"/>
    </source>
</evidence>
<dbReference type="EMBL" id="BKCJ010005741">
    <property type="protein sequence ID" value="GEU68395.1"/>
    <property type="molecule type" value="Genomic_DNA"/>
</dbReference>
<comment type="caution">
    <text evidence="2">The sequence shown here is derived from an EMBL/GenBank/DDBJ whole genome shotgun (WGS) entry which is preliminary data.</text>
</comment>
<feature type="compositionally biased region" description="Polar residues" evidence="1">
    <location>
        <begin position="24"/>
        <end position="43"/>
    </location>
</feature>
<dbReference type="AlphaFoldDB" id="A0A6L2M7W5"/>
<evidence type="ECO:0000313" key="2">
    <source>
        <dbReference type="EMBL" id="GEU68395.1"/>
    </source>
</evidence>
<accession>A0A6L2M7W5</accession>
<feature type="compositionally biased region" description="Basic and acidic residues" evidence="1">
    <location>
        <begin position="1"/>
        <end position="13"/>
    </location>
</feature>
<proteinExistence type="predicted"/>
<reference evidence="2" key="1">
    <citation type="journal article" date="2019" name="Sci. Rep.">
        <title>Draft genome of Tanacetum cinerariifolium, the natural source of mosquito coil.</title>
        <authorList>
            <person name="Yamashiro T."/>
            <person name="Shiraishi A."/>
            <person name="Satake H."/>
            <person name="Nakayama K."/>
        </authorList>
    </citation>
    <scope>NUCLEOTIDE SEQUENCE</scope>
</reference>
<organism evidence="2">
    <name type="scientific">Tanacetum cinerariifolium</name>
    <name type="common">Dalmatian daisy</name>
    <name type="synonym">Chrysanthemum cinerariifolium</name>
    <dbReference type="NCBI Taxonomy" id="118510"/>
    <lineage>
        <taxon>Eukaryota</taxon>
        <taxon>Viridiplantae</taxon>
        <taxon>Streptophyta</taxon>
        <taxon>Embryophyta</taxon>
        <taxon>Tracheophyta</taxon>
        <taxon>Spermatophyta</taxon>
        <taxon>Magnoliopsida</taxon>
        <taxon>eudicotyledons</taxon>
        <taxon>Gunneridae</taxon>
        <taxon>Pentapetalae</taxon>
        <taxon>asterids</taxon>
        <taxon>campanulids</taxon>
        <taxon>Asterales</taxon>
        <taxon>Asteraceae</taxon>
        <taxon>Asteroideae</taxon>
        <taxon>Anthemideae</taxon>
        <taxon>Anthemidinae</taxon>
        <taxon>Tanacetum</taxon>
    </lineage>
</organism>
<sequence>MFDKYPEPPRVEKPVSPAPAVQAPINSAGTPSSTTIDQDAPSLNNFVAPVDNNPFINVFASEPSSNASSSGDNLLLIASIIFSTTQGTLKIDMESIGEAPRTDFKRVGRPPIESVFTFHLERRNLSLAITFSHALILVIRSPIVTPKY</sequence>
<feature type="region of interest" description="Disordered" evidence="1">
    <location>
        <begin position="1"/>
        <end position="43"/>
    </location>
</feature>
<name>A0A6L2M7W5_TANCI</name>